<feature type="compositionally biased region" description="Basic and acidic residues" evidence="3">
    <location>
        <begin position="1615"/>
        <end position="1630"/>
    </location>
</feature>
<dbReference type="CDD" id="cd13243">
    <property type="entry name" value="PH_PLEKHG1_G2_G3"/>
    <property type="match status" value="1"/>
</dbReference>
<dbReference type="CDD" id="cd00160">
    <property type="entry name" value="RhoGEF"/>
    <property type="match status" value="1"/>
</dbReference>
<evidence type="ECO:0008006" key="8">
    <source>
        <dbReference type="Google" id="ProtNLM"/>
    </source>
</evidence>
<feature type="compositionally biased region" description="Polar residues" evidence="3">
    <location>
        <begin position="727"/>
        <end position="742"/>
    </location>
</feature>
<dbReference type="InterPro" id="IPR035899">
    <property type="entry name" value="DBL_dom_sf"/>
</dbReference>
<dbReference type="InterPro" id="IPR001849">
    <property type="entry name" value="PH_domain"/>
</dbReference>
<organism evidence="6 7">
    <name type="scientific">Clytia hemisphaerica</name>
    <dbReference type="NCBI Taxonomy" id="252671"/>
    <lineage>
        <taxon>Eukaryota</taxon>
        <taxon>Metazoa</taxon>
        <taxon>Cnidaria</taxon>
        <taxon>Hydrozoa</taxon>
        <taxon>Hydroidolina</taxon>
        <taxon>Leptothecata</taxon>
        <taxon>Obeliida</taxon>
        <taxon>Clytiidae</taxon>
        <taxon>Clytia</taxon>
    </lineage>
</organism>
<feature type="compositionally biased region" description="Basic and acidic residues" evidence="3">
    <location>
        <begin position="984"/>
        <end position="1000"/>
    </location>
</feature>
<sequence>MMMDSSSSGPSNITGTFKRRRSSITQQLLNYQDMLTGLFMKRSSRSSFGSSDGNDSTTSDLKPNNNNITQVEQNKDQNKDQNSILIDNDKSLTTPTNFNKKHRHSFKDSTQADSDLIQLKSPTSPTNSTSPGSTTAPPTRRRSAECHSTSPPYYATHTAENDRLHQLASAEQRLSTVVTPTATSFSREDLNEIFNITRDTMEIEKSPNIHNNPAETRLNNTLNESFQDIPQSPDQHNIAIDESNFLLDNTITEETLQSCAPPPSNSIGNPIPQTNDNNNNTKDNENIKQTTLLDLSNPQNTPVDTPCTTPQGGGGPSRSGSMSKLQMVCREIFMTEKQYVSDLQDIIEGYIYHLKQKGDLDVESIFGNLEDIFEFNKEVLYQIEQCETDRFEIDPIQLAKVFIEKARGFNNHYTHYCTNYPEASHFFSIIMQDPNIAAFFLERQKFVGHALSLESYLLKPVQRILKYHLLFRDILKRYEGSEDGYDIINTAVLAMTDVAEYINEMKRLHENAVKVQEILNNVVYIDVPIDVYATGRLVLENSFKVQGARSDRIMYLFEKLLLICKKREDQLLLFKEKIECCNMMLVESIAKDPLGFQIMRFDNRKVNYTIIAKTTDIKKEWVKELKRLILENHAAVIPQTARQAILGEEKAKSKYNSLQFHALDDTVMTNVRNLNKKPVLKSPMSSKENHLPMVGSKRESNEKETFSPKRPLNAKAKEYLTDKKTTNRLTQSGSALTTQPQSPEKEKKEKLPKWMKRHIKQKNSLDGTVNLDTSTEMSTEDLYIPQTGVVKSRSLESLKDALKDQEHESKAGSNILKDIINYNFDQQIDDVIQDVQPMQTLDVLPIETTMHIMSRPTSSVLTNTETVQDGSVLTPTNIEQLEIPDPDQPVTRSYEFTSGIRITKSNSLSLRKKGGSVDDILASSFEKKHQRWSSIPSDPSRLERLEHRLSLLSDDHDESSNTSIKNMVRKVSNAFNSSFQAYEDSPRSHSTADSDVSRDLGKLLGTPVKTEQQEHHSKLSFRRSTGGILDNITDAMDENIERNTRSQSDCVTYKTETNLLEPTQNDPIEQQVENIVIDSNSDIEEKPIEIIDNQSKKDDSNEDLSKRWSTDVDQVFDEVNADLDSIADSIASDTVKSDTEGAATEPTYEVTSVGMDIAHRAAIVDQRLKEANNVDTVFSPMSTKRVNVEVKRVADRIKEYKRLVDAEKRRTSWRRREPKSMNEMIESLETIKSTDNGLTPTYQNMRRRYRSSRDFEGTSITSSTDPSPRSSCSSIKRSLSENFTSVLENSQSEPVSYSVTPTTEVSYTSTFEQSTDVVDSVKTITDSIQTLNHKKDKALDNAEDITSRTERYKKALENFDARAKTLDEEKKARLKVNNNALEGRTRSENYDARTRLASAGEMKMEQTVIVRRRLKTTASANVVCRNSGDWTRKAQTLSHPKRSGAIKRIPRADSESNDDEQSQENKPKVAQPPKGNDSSSTETTSSDEKITTKRVVSRKTHHRSTSLPRQTKKRQIGKTIHEEVDRSKYINPRLSSRSNSDDKEPKIMTTRHRNENINSDNKTATLPRGRKRETIKTEKTDKSPNTHRSVSLPRRAPNMSRKNLLPPKVDPPTGENKENETDKETREEKSSSITICRSPSIRCIQSNHVNNRIKDYFVNLQKSTEVSRSRPNLVVIGNSCSDSDCETSSTDDRVSPDDEPNNNTVDQQPIDQQPIDQQPIDQQPIDQQPEAKDQILKGTVASMIQRYGKTNYVFDL</sequence>
<evidence type="ECO:0000313" key="6">
    <source>
        <dbReference type="EnsemblMetazoa" id="CLYHEMP016150.2"/>
    </source>
</evidence>
<feature type="compositionally biased region" description="Basic and acidic residues" evidence="3">
    <location>
        <begin position="696"/>
        <end position="707"/>
    </location>
</feature>
<feature type="compositionally biased region" description="Polar residues" evidence="3">
    <location>
        <begin position="290"/>
        <end position="303"/>
    </location>
</feature>
<proteinExistence type="predicted"/>
<feature type="region of interest" description="Disordered" evidence="3">
    <location>
        <begin position="1"/>
        <end position="21"/>
    </location>
</feature>
<dbReference type="GO" id="GO:0005085">
    <property type="term" value="F:guanyl-nucleotide exchange factor activity"/>
    <property type="evidence" value="ECO:0007669"/>
    <property type="project" value="InterPro"/>
</dbReference>
<feature type="compositionally biased region" description="Basic residues" evidence="3">
    <location>
        <begin position="1495"/>
        <end position="1516"/>
    </location>
</feature>
<dbReference type="Pfam" id="PF22697">
    <property type="entry name" value="SOS1_NGEF_PH"/>
    <property type="match status" value="1"/>
</dbReference>
<dbReference type="GO" id="GO:0031267">
    <property type="term" value="F:small GTPase binding"/>
    <property type="evidence" value="ECO:0007669"/>
    <property type="project" value="TreeGrafter"/>
</dbReference>
<evidence type="ECO:0000259" key="5">
    <source>
        <dbReference type="PROSITE" id="PS50010"/>
    </source>
</evidence>
<dbReference type="Pfam" id="PF00621">
    <property type="entry name" value="RhoGEF"/>
    <property type="match status" value="1"/>
</dbReference>
<feature type="domain" description="PH" evidence="4">
    <location>
        <begin position="530"/>
        <end position="630"/>
    </location>
</feature>
<feature type="region of interest" description="Disordered" evidence="3">
    <location>
        <begin position="676"/>
        <end position="753"/>
    </location>
</feature>
<dbReference type="PROSITE" id="PS50010">
    <property type="entry name" value="DH_2"/>
    <property type="match status" value="1"/>
</dbReference>
<feature type="compositionally biased region" description="Basic and acidic residues" evidence="3">
    <location>
        <begin position="743"/>
        <end position="752"/>
    </location>
</feature>
<feature type="region of interest" description="Disordered" evidence="3">
    <location>
        <begin position="981"/>
        <end position="1000"/>
    </location>
</feature>
<dbReference type="Gene3D" id="1.20.900.10">
    <property type="entry name" value="Dbl homology (DH) domain"/>
    <property type="match status" value="1"/>
</dbReference>
<evidence type="ECO:0000256" key="2">
    <source>
        <dbReference type="SAM" id="Coils"/>
    </source>
</evidence>
<dbReference type="SUPFAM" id="SSF48065">
    <property type="entry name" value="DBL homology domain (DH-domain)"/>
    <property type="match status" value="1"/>
</dbReference>
<feature type="compositionally biased region" description="Basic and acidic residues" evidence="3">
    <location>
        <begin position="715"/>
        <end position="725"/>
    </location>
</feature>
<feature type="compositionally biased region" description="Basic and acidic residues" evidence="3">
    <location>
        <begin position="1572"/>
        <end position="1584"/>
    </location>
</feature>
<name>A0A7M5X2W3_9CNID</name>
<feature type="coiled-coil region" evidence="2">
    <location>
        <begin position="1328"/>
        <end position="1369"/>
    </location>
</feature>
<reference evidence="6" key="1">
    <citation type="submission" date="2021-01" db="UniProtKB">
        <authorList>
            <consortium name="EnsemblMetazoa"/>
        </authorList>
    </citation>
    <scope>IDENTIFICATION</scope>
</reference>
<feature type="region of interest" description="Disordered" evidence="3">
    <location>
        <begin position="1231"/>
        <end position="1275"/>
    </location>
</feature>
<feature type="region of interest" description="Disordered" evidence="3">
    <location>
        <begin position="1431"/>
        <end position="1634"/>
    </location>
</feature>
<dbReference type="EnsemblMetazoa" id="CLYHEMT016150.2">
    <property type="protein sequence ID" value="CLYHEMP016150.2"/>
    <property type="gene ID" value="CLYHEMG016150"/>
</dbReference>
<dbReference type="PANTHER" id="PTHR45924:SF2">
    <property type="entry name" value="FI17866P1"/>
    <property type="match status" value="1"/>
</dbReference>
<dbReference type="PANTHER" id="PTHR45924">
    <property type="entry name" value="FI17866P1"/>
    <property type="match status" value="1"/>
</dbReference>
<feature type="region of interest" description="Disordered" evidence="3">
    <location>
        <begin position="1676"/>
        <end position="1711"/>
    </location>
</feature>
<dbReference type="InterPro" id="IPR043324">
    <property type="entry name" value="PH_PLEKHG1_G2_G3"/>
</dbReference>
<feature type="domain" description="DH" evidence="5">
    <location>
        <begin position="324"/>
        <end position="505"/>
    </location>
</feature>
<feature type="region of interest" description="Disordered" evidence="3">
    <location>
        <begin position="256"/>
        <end position="321"/>
    </location>
</feature>
<feature type="compositionally biased region" description="Basic and acidic residues" evidence="3">
    <location>
        <begin position="1519"/>
        <end position="1528"/>
    </location>
</feature>
<dbReference type="InterPro" id="IPR055251">
    <property type="entry name" value="SOS1_NGEF_PH"/>
</dbReference>
<evidence type="ECO:0000256" key="1">
    <source>
        <dbReference type="ARBA" id="ARBA00022553"/>
    </source>
</evidence>
<dbReference type="Gene3D" id="2.30.29.30">
    <property type="entry name" value="Pleckstrin-homology domain (PH domain)/Phosphotyrosine-binding domain (PTB)"/>
    <property type="match status" value="1"/>
</dbReference>
<feature type="region of interest" description="Disordered" evidence="3">
    <location>
        <begin position="1086"/>
        <end position="1105"/>
    </location>
</feature>
<feature type="compositionally biased region" description="Low complexity" evidence="3">
    <location>
        <begin position="265"/>
        <end position="281"/>
    </location>
</feature>
<feature type="compositionally biased region" description="Polar residues" evidence="3">
    <location>
        <begin position="1231"/>
        <end position="1244"/>
    </location>
</feature>
<feature type="compositionally biased region" description="Basic residues" evidence="3">
    <location>
        <begin position="1439"/>
        <end position="1449"/>
    </location>
</feature>
<dbReference type="PROSITE" id="PS50003">
    <property type="entry name" value="PH_DOMAIN"/>
    <property type="match status" value="1"/>
</dbReference>
<evidence type="ECO:0000313" key="7">
    <source>
        <dbReference type="Proteomes" id="UP000594262"/>
    </source>
</evidence>
<dbReference type="InterPro" id="IPR000219">
    <property type="entry name" value="DH_dom"/>
</dbReference>
<feature type="compositionally biased region" description="Low complexity" evidence="3">
    <location>
        <begin position="1679"/>
        <end position="1688"/>
    </location>
</feature>
<evidence type="ECO:0000259" key="4">
    <source>
        <dbReference type="PROSITE" id="PS50003"/>
    </source>
</evidence>
<feature type="region of interest" description="Disordered" evidence="3">
    <location>
        <begin position="44"/>
        <end position="153"/>
    </location>
</feature>
<dbReference type="SUPFAM" id="SSF50729">
    <property type="entry name" value="PH domain-like"/>
    <property type="match status" value="1"/>
</dbReference>
<feature type="compositionally biased region" description="Low complexity" evidence="3">
    <location>
        <begin position="1259"/>
        <end position="1275"/>
    </location>
</feature>
<protein>
    <recommendedName>
        <fullName evidence="8">RhoGEF domain containing protein</fullName>
    </recommendedName>
</protein>
<keyword evidence="7" id="KW-1185">Reference proteome</keyword>
<feature type="compositionally biased region" description="Low complexity" evidence="3">
    <location>
        <begin position="45"/>
        <end position="59"/>
    </location>
</feature>
<dbReference type="GeneID" id="136818891"/>
<dbReference type="OrthoDB" id="1594986at2759"/>
<feature type="compositionally biased region" description="Polar residues" evidence="3">
    <location>
        <begin position="1"/>
        <end position="15"/>
    </location>
</feature>
<feature type="compositionally biased region" description="Low complexity" evidence="3">
    <location>
        <begin position="121"/>
        <end position="138"/>
    </location>
</feature>
<dbReference type="InterPro" id="IPR011993">
    <property type="entry name" value="PH-like_dom_sf"/>
</dbReference>
<feature type="compositionally biased region" description="Polar residues" evidence="3">
    <location>
        <begin position="60"/>
        <end position="72"/>
    </location>
</feature>
<feature type="compositionally biased region" description="Polar residues" evidence="3">
    <location>
        <begin position="80"/>
        <end position="98"/>
    </location>
</feature>
<evidence type="ECO:0000256" key="3">
    <source>
        <dbReference type="SAM" id="MobiDB-lite"/>
    </source>
</evidence>
<keyword evidence="2" id="KW-0175">Coiled coil</keyword>
<accession>A0A7M5X2W3</accession>
<keyword evidence="1" id="KW-0597">Phosphoprotein</keyword>
<dbReference type="RefSeq" id="XP_066931223.1">
    <property type="nucleotide sequence ID" value="XM_067075122.1"/>
</dbReference>
<dbReference type="Proteomes" id="UP000594262">
    <property type="component" value="Unplaced"/>
</dbReference>
<dbReference type="SMART" id="SM00325">
    <property type="entry name" value="RhoGEF"/>
    <property type="match status" value="1"/>
</dbReference>